<evidence type="ECO:0000256" key="1">
    <source>
        <dbReference type="SAM" id="MobiDB-lite"/>
    </source>
</evidence>
<dbReference type="AlphaFoldDB" id="A0A7S4PLL7"/>
<organism evidence="2">
    <name type="scientific">Paramoeba aestuarina</name>
    <dbReference type="NCBI Taxonomy" id="180227"/>
    <lineage>
        <taxon>Eukaryota</taxon>
        <taxon>Amoebozoa</taxon>
        <taxon>Discosea</taxon>
        <taxon>Flabellinia</taxon>
        <taxon>Dactylopodida</taxon>
        <taxon>Paramoebidae</taxon>
        <taxon>Paramoeba</taxon>
    </lineage>
</organism>
<protein>
    <submittedName>
        <fullName evidence="2">Uncharacterized protein</fullName>
    </submittedName>
</protein>
<gene>
    <name evidence="2" type="ORF">NAES01612_LOCUS25099</name>
</gene>
<name>A0A7S4PLL7_9EUKA</name>
<dbReference type="EMBL" id="HBKR01038445">
    <property type="protein sequence ID" value="CAE2338267.1"/>
    <property type="molecule type" value="Transcribed_RNA"/>
</dbReference>
<feature type="region of interest" description="Disordered" evidence="1">
    <location>
        <begin position="19"/>
        <end position="40"/>
    </location>
</feature>
<accession>A0A7S4PLL7</accession>
<sequence>MISFRNTLLNRAVRRQVSKTPKVTAKKATSEKPSVKVQEPVPSVMKSSDFSYKIHSAKDLRKQLDESEKKIVREELFLSIQKHPGFTLDDHAKKLGITSYLAKKCFASLNCLRLLKKAKS</sequence>
<evidence type="ECO:0000313" key="2">
    <source>
        <dbReference type="EMBL" id="CAE2338267.1"/>
    </source>
</evidence>
<proteinExistence type="predicted"/>
<reference evidence="2" key="1">
    <citation type="submission" date="2021-01" db="EMBL/GenBank/DDBJ databases">
        <authorList>
            <person name="Corre E."/>
            <person name="Pelletier E."/>
            <person name="Niang G."/>
            <person name="Scheremetjew M."/>
            <person name="Finn R."/>
            <person name="Kale V."/>
            <person name="Holt S."/>
            <person name="Cochrane G."/>
            <person name="Meng A."/>
            <person name="Brown T."/>
            <person name="Cohen L."/>
        </authorList>
    </citation>
    <scope>NUCLEOTIDE SEQUENCE</scope>
    <source>
        <strain evidence="2">SoJaBio B1-5/56/2</strain>
    </source>
</reference>